<feature type="transmembrane region" description="Helical" evidence="1">
    <location>
        <begin position="12"/>
        <end position="35"/>
    </location>
</feature>
<keyword evidence="1" id="KW-0812">Transmembrane</keyword>
<dbReference type="EMBL" id="UOEH01000014">
    <property type="protein sequence ID" value="VAV89598.1"/>
    <property type="molecule type" value="Genomic_DNA"/>
</dbReference>
<sequence>MMFVKIIHRIHLWAGLLLGIQVIIWMMSGVVMSWFHI</sequence>
<dbReference type="AlphaFoldDB" id="A0A3B0RN16"/>
<reference evidence="2" key="1">
    <citation type="submission" date="2018-06" db="EMBL/GenBank/DDBJ databases">
        <authorList>
            <person name="Zhirakovskaya E."/>
        </authorList>
    </citation>
    <scope>NUCLEOTIDE SEQUENCE</scope>
</reference>
<gene>
    <name evidence="2" type="ORF">MNBD_ALPHA05-2227</name>
</gene>
<keyword evidence="1" id="KW-0472">Membrane</keyword>
<evidence type="ECO:0000313" key="2">
    <source>
        <dbReference type="EMBL" id="VAV89598.1"/>
    </source>
</evidence>
<accession>A0A3B0RN16</accession>
<name>A0A3B0RN16_9ZZZZ</name>
<organism evidence="2">
    <name type="scientific">hydrothermal vent metagenome</name>
    <dbReference type="NCBI Taxonomy" id="652676"/>
    <lineage>
        <taxon>unclassified sequences</taxon>
        <taxon>metagenomes</taxon>
        <taxon>ecological metagenomes</taxon>
    </lineage>
</organism>
<keyword evidence="1" id="KW-1133">Transmembrane helix</keyword>
<proteinExistence type="predicted"/>
<protein>
    <submittedName>
        <fullName evidence="2">Uncharacterized protein</fullName>
    </submittedName>
</protein>
<evidence type="ECO:0000256" key="1">
    <source>
        <dbReference type="SAM" id="Phobius"/>
    </source>
</evidence>
<feature type="non-terminal residue" evidence="2">
    <location>
        <position position="37"/>
    </location>
</feature>